<dbReference type="InterPro" id="IPR013852">
    <property type="entry name" value="Transl_elong_P/YeiP_CS"/>
</dbReference>
<name>A0A1T0CD23_9GAMM</name>
<evidence type="ECO:0000256" key="3">
    <source>
        <dbReference type="ARBA" id="ARBA00009479"/>
    </source>
</evidence>
<protein>
    <recommendedName>
        <fullName evidence="8 9">Elongation factor P</fullName>
        <shortName evidence="8">EF-P</shortName>
    </recommendedName>
</protein>
<dbReference type="FunFam" id="2.40.50.140:FF:000009">
    <property type="entry name" value="Elongation factor P"/>
    <property type="match status" value="1"/>
</dbReference>
<dbReference type="OrthoDB" id="9801844at2"/>
<dbReference type="HAMAP" id="MF_00141">
    <property type="entry name" value="EF_P"/>
    <property type="match status" value="1"/>
</dbReference>
<feature type="domain" description="Translation elongation factor P/YeiP central" evidence="12">
    <location>
        <begin position="69"/>
        <end position="125"/>
    </location>
</feature>
<dbReference type="GO" id="GO:0043043">
    <property type="term" value="P:peptide biosynthetic process"/>
    <property type="evidence" value="ECO:0007669"/>
    <property type="project" value="InterPro"/>
</dbReference>
<feature type="domain" description="Elongation factor P C-terminal" evidence="11">
    <location>
        <begin position="133"/>
        <end position="188"/>
    </location>
</feature>
<dbReference type="InterPro" id="IPR001059">
    <property type="entry name" value="Transl_elong_P/YeiP_cen"/>
</dbReference>
<dbReference type="EMBL" id="MUYT01000009">
    <property type="protein sequence ID" value="OOS20179.1"/>
    <property type="molecule type" value="Genomic_DNA"/>
</dbReference>
<evidence type="ECO:0000259" key="11">
    <source>
        <dbReference type="SMART" id="SM00841"/>
    </source>
</evidence>
<reference evidence="13 14" key="1">
    <citation type="submission" date="2017-02" db="EMBL/GenBank/DDBJ databases">
        <title>Draft genome sequence of Moraxella lincolnii CCUG 9405T type strain.</title>
        <authorList>
            <person name="Salva-Serra F."/>
            <person name="Engstrom-Jakobsson H."/>
            <person name="Thorell K."/>
            <person name="Jaen-Luchoro D."/>
            <person name="Gonzales-Siles L."/>
            <person name="Karlsson R."/>
            <person name="Yazdan S."/>
            <person name="Boulund F."/>
            <person name="Johnning A."/>
            <person name="Engstrand L."/>
            <person name="Kristiansson E."/>
            <person name="Moore E."/>
        </authorList>
    </citation>
    <scope>NUCLEOTIDE SEQUENCE [LARGE SCALE GENOMIC DNA]</scope>
    <source>
        <strain evidence="13 14">CCUG 9405</strain>
    </source>
</reference>
<dbReference type="InterPro" id="IPR013185">
    <property type="entry name" value="Transl_elong_KOW-like"/>
</dbReference>
<dbReference type="InterPro" id="IPR015365">
    <property type="entry name" value="Elong-fact-P_C"/>
</dbReference>
<dbReference type="AlphaFoldDB" id="A0A1T0CD23"/>
<dbReference type="InterPro" id="IPR014722">
    <property type="entry name" value="Rib_uL2_dom2"/>
</dbReference>
<dbReference type="FunFam" id="2.40.50.140:FF:000004">
    <property type="entry name" value="Elongation factor P"/>
    <property type="match status" value="1"/>
</dbReference>
<keyword evidence="7 8" id="KW-0379">Hydroxylation</keyword>
<dbReference type="InterPro" id="IPR008991">
    <property type="entry name" value="Translation_prot_SH3-like_sf"/>
</dbReference>
<dbReference type="PIRSF" id="PIRSF005901">
    <property type="entry name" value="EF-P"/>
    <property type="match status" value="1"/>
</dbReference>
<dbReference type="PROSITE" id="PS01275">
    <property type="entry name" value="EFP"/>
    <property type="match status" value="1"/>
</dbReference>
<comment type="subcellular location">
    <subcellularLocation>
        <location evidence="1 8">Cytoplasm</location>
    </subcellularLocation>
</comment>
<dbReference type="SMART" id="SM01185">
    <property type="entry name" value="EFP"/>
    <property type="match status" value="1"/>
</dbReference>
<gene>
    <name evidence="8" type="primary">efp</name>
    <name evidence="13" type="ORF">B0682_07170</name>
</gene>
<dbReference type="Pfam" id="PF08207">
    <property type="entry name" value="EFP_N"/>
    <property type="match status" value="1"/>
</dbReference>
<keyword evidence="6 8" id="KW-0648">Protein biosynthesis</keyword>
<organism evidence="13 14">
    <name type="scientific">Lwoffella lincolnii</name>
    <dbReference type="NCBI Taxonomy" id="90241"/>
    <lineage>
        <taxon>Bacteria</taxon>
        <taxon>Pseudomonadati</taxon>
        <taxon>Pseudomonadota</taxon>
        <taxon>Gammaproteobacteria</taxon>
        <taxon>Moraxellales</taxon>
        <taxon>Moraxellaceae</taxon>
        <taxon>Lwoffella</taxon>
    </lineage>
</organism>
<evidence type="ECO:0000256" key="10">
    <source>
        <dbReference type="RuleBase" id="RU004389"/>
    </source>
</evidence>
<dbReference type="PANTHER" id="PTHR30053:SF12">
    <property type="entry name" value="ELONGATION FACTOR P (EF-P) FAMILY PROTEIN"/>
    <property type="match status" value="1"/>
</dbReference>
<dbReference type="CDD" id="cd04470">
    <property type="entry name" value="S1_EF-P_repeat_1"/>
    <property type="match status" value="1"/>
</dbReference>
<evidence type="ECO:0000256" key="1">
    <source>
        <dbReference type="ARBA" id="ARBA00004496"/>
    </source>
</evidence>
<dbReference type="Gene3D" id="2.30.30.30">
    <property type="match status" value="1"/>
</dbReference>
<feature type="modified residue" description="N6-(3,6-diaminohexanoyl)-5-hydroxylysine" evidence="8">
    <location>
        <position position="34"/>
    </location>
</feature>
<evidence type="ECO:0000256" key="9">
    <source>
        <dbReference type="NCBIfam" id="TIGR00038"/>
    </source>
</evidence>
<dbReference type="NCBIfam" id="TIGR00038">
    <property type="entry name" value="efp"/>
    <property type="match status" value="1"/>
</dbReference>
<dbReference type="SUPFAM" id="SSF50104">
    <property type="entry name" value="Translation proteins SH3-like domain"/>
    <property type="match status" value="1"/>
</dbReference>
<comment type="caution">
    <text evidence="13">The sequence shown here is derived from an EMBL/GenBank/DDBJ whole genome shotgun (WGS) entry which is preliminary data.</text>
</comment>
<dbReference type="UniPathway" id="UPA00345"/>
<dbReference type="InterPro" id="IPR012340">
    <property type="entry name" value="NA-bd_OB-fold"/>
</dbReference>
<keyword evidence="5 8" id="KW-0251">Elongation factor</keyword>
<comment type="PTM">
    <text evidence="8">May be beta-lysylated on the epsilon-amino group of Lys-34 by the combined action of EpmA and EpmB, and then hydroxylated on the C5 position of the same residue by EpmC (if this protein is present). Lysylation is critical for the stimulatory effect of EF-P on peptide-bond formation. The lysylation moiety may extend toward the peptidyltransferase center and stabilize the terminal 3-CCA end of the tRNA. Hydroxylation of the C5 position on Lys-34 may allow additional potential stabilizing hydrogen-bond interactions with the P-tRNA.</text>
</comment>
<keyword evidence="14" id="KW-1185">Reference proteome</keyword>
<sequence>MASYSTNEFKAGLKVMLDGNPCSIIDNEYVKPGKGQAFNRVKLRNLRTGKVLEQTFKSGDSLEGADVVDNEMNYLYSDGEFWHFMHPESFEQLQADANAMGDAKQWLKENSNETCIITLFNGVPLSVSAPNFVELQITETDPGLKGDTSSGGSKPAILETGAVVKVPLFVQQGETIRVDTRTGEYQTRVS</sequence>
<dbReference type="CDD" id="cd05794">
    <property type="entry name" value="S1_EF-P_repeat_2"/>
    <property type="match status" value="1"/>
</dbReference>
<dbReference type="NCBIfam" id="NF001810">
    <property type="entry name" value="PRK00529.1"/>
    <property type="match status" value="1"/>
</dbReference>
<dbReference type="GO" id="GO:0003746">
    <property type="term" value="F:translation elongation factor activity"/>
    <property type="evidence" value="ECO:0007669"/>
    <property type="project" value="UniProtKB-UniRule"/>
</dbReference>
<dbReference type="Pfam" id="PF09285">
    <property type="entry name" value="Elong-fact-P_C"/>
    <property type="match status" value="1"/>
</dbReference>
<dbReference type="SUPFAM" id="SSF50249">
    <property type="entry name" value="Nucleic acid-binding proteins"/>
    <property type="match status" value="2"/>
</dbReference>
<comment type="pathway">
    <text evidence="2 8">Protein biosynthesis; polypeptide chain elongation.</text>
</comment>
<evidence type="ECO:0000313" key="13">
    <source>
        <dbReference type="EMBL" id="OOS20179.1"/>
    </source>
</evidence>
<dbReference type="Proteomes" id="UP000191094">
    <property type="component" value="Unassembled WGS sequence"/>
</dbReference>
<evidence type="ECO:0000256" key="7">
    <source>
        <dbReference type="ARBA" id="ARBA00023278"/>
    </source>
</evidence>
<evidence type="ECO:0000256" key="6">
    <source>
        <dbReference type="ARBA" id="ARBA00022917"/>
    </source>
</evidence>
<evidence type="ECO:0000256" key="2">
    <source>
        <dbReference type="ARBA" id="ARBA00004815"/>
    </source>
</evidence>
<evidence type="ECO:0000256" key="8">
    <source>
        <dbReference type="HAMAP-Rule" id="MF_00141"/>
    </source>
</evidence>
<dbReference type="SMART" id="SM00841">
    <property type="entry name" value="Elong-fact-P_C"/>
    <property type="match status" value="1"/>
</dbReference>
<proteinExistence type="inferred from homology"/>
<dbReference type="FunFam" id="2.30.30.30:FF:000003">
    <property type="entry name" value="Elongation factor P"/>
    <property type="match status" value="1"/>
</dbReference>
<comment type="function">
    <text evidence="8">Involved in peptide bond synthesis. Alleviates ribosome stalling that occurs when 3 or more consecutive Pro residues or the sequence PPG is present in a protein, possibly by augmenting the peptidyl transferase activity of the ribosome. Modification of Lys-34 is required for alleviation.</text>
</comment>
<evidence type="ECO:0000313" key="14">
    <source>
        <dbReference type="Proteomes" id="UP000191094"/>
    </source>
</evidence>
<dbReference type="Pfam" id="PF01132">
    <property type="entry name" value="EFP"/>
    <property type="match status" value="1"/>
</dbReference>
<comment type="similarity">
    <text evidence="3 8 10">Belongs to the elongation factor P family.</text>
</comment>
<dbReference type="RefSeq" id="WP_078307802.1">
    <property type="nucleotide sequence ID" value="NZ_CP147511.1"/>
</dbReference>
<evidence type="ECO:0000256" key="4">
    <source>
        <dbReference type="ARBA" id="ARBA00022490"/>
    </source>
</evidence>
<dbReference type="InterPro" id="IPR020599">
    <property type="entry name" value="Transl_elong_fac_P/YeiP"/>
</dbReference>
<evidence type="ECO:0000256" key="5">
    <source>
        <dbReference type="ARBA" id="ARBA00022768"/>
    </source>
</evidence>
<evidence type="ECO:0000259" key="12">
    <source>
        <dbReference type="SMART" id="SM01185"/>
    </source>
</evidence>
<keyword evidence="4 8" id="KW-0963">Cytoplasm</keyword>
<dbReference type="STRING" id="90241.B0682_07170"/>
<dbReference type="PANTHER" id="PTHR30053">
    <property type="entry name" value="ELONGATION FACTOR P"/>
    <property type="match status" value="1"/>
</dbReference>
<dbReference type="InterPro" id="IPR011768">
    <property type="entry name" value="Transl_elongation_fac_P"/>
</dbReference>
<dbReference type="Gene3D" id="2.40.50.140">
    <property type="entry name" value="Nucleic acid-binding proteins"/>
    <property type="match status" value="2"/>
</dbReference>
<dbReference type="GO" id="GO:0005829">
    <property type="term" value="C:cytosol"/>
    <property type="evidence" value="ECO:0007669"/>
    <property type="project" value="UniProtKB-ARBA"/>
</dbReference>
<accession>A0A1T0CD23</accession>